<evidence type="ECO:0000256" key="2">
    <source>
        <dbReference type="SAM" id="MobiDB-lite"/>
    </source>
</evidence>
<protein>
    <submittedName>
        <fullName evidence="3">Uncharacterized protein</fullName>
    </submittedName>
</protein>
<proteinExistence type="predicted"/>
<sequence>MLDKFERELLETMKKNEQQRIDTQRAVIQEAEATRKKKIGEVEVSQGEIITKALQIIDEARQNMVRLVSIENKAANSDIEYGVPGLLDETFPHQRAGLETVSDSSTRALISASKPTCIRPESGITSKRNTIDWLEKTNFEAGLLGFTSPPRALKRFRKNPGKANDGEANDPILPTQDTGYGTPLHSLEQAETLIRRQPEANTGLESAALRGIKSAIRGSDASGIKAMPNPTKKPTKATSLRPNPLPKIQKARPTTEKAESLRSKRPTAGEAKPNLRPRSKLTKVISLSSSSESEPETRGHMSLRAERSSMHDVGRMQKDKDLPCKLRLHYLFIDASLVLLQEPCIASDILITSLL</sequence>
<evidence type="ECO:0000313" key="3">
    <source>
        <dbReference type="EMBL" id="KAF2113366.1"/>
    </source>
</evidence>
<feature type="coiled-coil region" evidence="1">
    <location>
        <begin position="2"/>
        <end position="34"/>
    </location>
</feature>
<dbReference type="Proteomes" id="UP000799770">
    <property type="component" value="Unassembled WGS sequence"/>
</dbReference>
<keyword evidence="4" id="KW-1185">Reference proteome</keyword>
<evidence type="ECO:0000256" key="1">
    <source>
        <dbReference type="SAM" id="Coils"/>
    </source>
</evidence>
<keyword evidence="1" id="KW-0175">Coiled coil</keyword>
<reference evidence="3" key="1">
    <citation type="journal article" date="2020" name="Stud. Mycol.">
        <title>101 Dothideomycetes genomes: a test case for predicting lifestyles and emergence of pathogens.</title>
        <authorList>
            <person name="Haridas S."/>
            <person name="Albert R."/>
            <person name="Binder M."/>
            <person name="Bloem J."/>
            <person name="Labutti K."/>
            <person name="Salamov A."/>
            <person name="Andreopoulos B."/>
            <person name="Baker S."/>
            <person name="Barry K."/>
            <person name="Bills G."/>
            <person name="Bluhm B."/>
            <person name="Cannon C."/>
            <person name="Castanera R."/>
            <person name="Culley D."/>
            <person name="Daum C."/>
            <person name="Ezra D."/>
            <person name="Gonzalez J."/>
            <person name="Henrissat B."/>
            <person name="Kuo A."/>
            <person name="Liang C."/>
            <person name="Lipzen A."/>
            <person name="Lutzoni F."/>
            <person name="Magnuson J."/>
            <person name="Mondo S."/>
            <person name="Nolan M."/>
            <person name="Ohm R."/>
            <person name="Pangilinan J."/>
            <person name="Park H.-J."/>
            <person name="Ramirez L."/>
            <person name="Alfaro M."/>
            <person name="Sun H."/>
            <person name="Tritt A."/>
            <person name="Yoshinaga Y."/>
            <person name="Zwiers L.-H."/>
            <person name="Turgeon B."/>
            <person name="Goodwin S."/>
            <person name="Spatafora J."/>
            <person name="Crous P."/>
            <person name="Grigoriev I."/>
        </authorList>
    </citation>
    <scope>NUCLEOTIDE SEQUENCE</scope>
    <source>
        <strain evidence="3">CBS 627.86</strain>
    </source>
</reference>
<gene>
    <name evidence="3" type="ORF">BDV96DRAFT_662412</name>
</gene>
<dbReference type="AlphaFoldDB" id="A0A6A5Z2S2"/>
<feature type="region of interest" description="Disordered" evidence="2">
    <location>
        <begin position="220"/>
        <end position="314"/>
    </location>
</feature>
<evidence type="ECO:0000313" key="4">
    <source>
        <dbReference type="Proteomes" id="UP000799770"/>
    </source>
</evidence>
<feature type="compositionally biased region" description="Basic and acidic residues" evidence="2">
    <location>
        <begin position="295"/>
        <end position="314"/>
    </location>
</feature>
<accession>A0A6A5Z2S2</accession>
<feature type="compositionally biased region" description="Basic and acidic residues" evidence="2">
    <location>
        <begin position="253"/>
        <end position="262"/>
    </location>
</feature>
<dbReference type="EMBL" id="ML977328">
    <property type="protein sequence ID" value="KAF2113366.1"/>
    <property type="molecule type" value="Genomic_DNA"/>
</dbReference>
<name>A0A6A5Z2S2_9PLEO</name>
<organism evidence="3 4">
    <name type="scientific">Lophiotrema nucula</name>
    <dbReference type="NCBI Taxonomy" id="690887"/>
    <lineage>
        <taxon>Eukaryota</taxon>
        <taxon>Fungi</taxon>
        <taxon>Dikarya</taxon>
        <taxon>Ascomycota</taxon>
        <taxon>Pezizomycotina</taxon>
        <taxon>Dothideomycetes</taxon>
        <taxon>Pleosporomycetidae</taxon>
        <taxon>Pleosporales</taxon>
        <taxon>Lophiotremataceae</taxon>
        <taxon>Lophiotrema</taxon>
    </lineage>
</organism>